<sequence length="260" mass="29544">MAVGKNRKLGKKGRKKKVVDPFLKKDWYTVQAPSMFTHRDAGLTLCTRTQGTKIASETLKNRVFEVSLADLNDNAELAYRKIRLCCDDVQGDKVLTNFHGMDMTRDKLCSLIKKWQTLIEARVDVRTTDGYTLRLFCIGFTQKNKNQIKKTWYAQAGQVRQIRKKMVDIMTAECVKCDLKELVAKFVAETIGKEIEKAAEGIYPIQNCYIRKVKLLKKPKFDLVKLMELHADTGNDVGAKVDREDPAVKEETVAGSGGRY</sequence>
<dbReference type="HAMAP" id="MF_03122">
    <property type="entry name" value="Ribosomal_eS1_euk"/>
    <property type="match status" value="1"/>
</dbReference>
<dbReference type="AlphaFoldDB" id="A0A7S2W4V3"/>
<dbReference type="Pfam" id="PF01015">
    <property type="entry name" value="Ribosomal_S3Ae"/>
    <property type="match status" value="1"/>
</dbReference>
<evidence type="ECO:0000256" key="1">
    <source>
        <dbReference type="ARBA" id="ARBA00004496"/>
    </source>
</evidence>
<dbReference type="GO" id="GO:0022627">
    <property type="term" value="C:cytosolic small ribosomal subunit"/>
    <property type="evidence" value="ECO:0007669"/>
    <property type="project" value="UniProtKB-UniRule"/>
</dbReference>
<comment type="similarity">
    <text evidence="5 6">Belongs to the eukaryotic ribosomal protein eS1 family.</text>
</comment>
<dbReference type="SMART" id="SM01397">
    <property type="entry name" value="Ribosomal_S3Ae"/>
    <property type="match status" value="1"/>
</dbReference>
<keyword evidence="3 5" id="KW-0689">Ribosomal protein</keyword>
<organism evidence="7">
    <name type="scientific">Mucochytrium quahogii</name>
    <dbReference type="NCBI Taxonomy" id="96639"/>
    <lineage>
        <taxon>Eukaryota</taxon>
        <taxon>Sar</taxon>
        <taxon>Stramenopiles</taxon>
        <taxon>Bigyra</taxon>
        <taxon>Labyrinthulomycetes</taxon>
        <taxon>Thraustochytrida</taxon>
        <taxon>Thraustochytriidae</taxon>
        <taxon>Mucochytrium</taxon>
    </lineage>
</organism>
<reference evidence="7" key="1">
    <citation type="submission" date="2021-01" db="EMBL/GenBank/DDBJ databases">
        <authorList>
            <person name="Corre E."/>
            <person name="Pelletier E."/>
            <person name="Niang G."/>
            <person name="Scheremetjew M."/>
            <person name="Finn R."/>
            <person name="Kale V."/>
            <person name="Holt S."/>
            <person name="Cochrane G."/>
            <person name="Meng A."/>
            <person name="Brown T."/>
            <person name="Cohen L."/>
        </authorList>
    </citation>
    <scope>NUCLEOTIDE SEQUENCE</scope>
    <source>
        <strain evidence="7">NY070348D</strain>
    </source>
</reference>
<accession>A0A7S2W4V3</accession>
<evidence type="ECO:0000256" key="6">
    <source>
        <dbReference type="RuleBase" id="RU000668"/>
    </source>
</evidence>
<evidence type="ECO:0000256" key="2">
    <source>
        <dbReference type="ARBA" id="ARBA00022490"/>
    </source>
</evidence>
<proteinExistence type="inferred from homology"/>
<keyword evidence="4 5" id="KW-0687">Ribonucleoprotein</keyword>
<protein>
    <recommendedName>
        <fullName evidence="5">Small ribosomal subunit protein eS1</fullName>
    </recommendedName>
</protein>
<dbReference type="PROSITE" id="PS01191">
    <property type="entry name" value="RIBOSOMAL_S3AE"/>
    <property type="match status" value="1"/>
</dbReference>
<dbReference type="PANTHER" id="PTHR11830">
    <property type="entry name" value="40S RIBOSOMAL PROTEIN S3A"/>
    <property type="match status" value="1"/>
</dbReference>
<evidence type="ECO:0000256" key="3">
    <source>
        <dbReference type="ARBA" id="ARBA00022980"/>
    </source>
</evidence>
<evidence type="ECO:0000256" key="5">
    <source>
        <dbReference type="HAMAP-Rule" id="MF_03122"/>
    </source>
</evidence>
<dbReference type="EMBL" id="HBHK01003307">
    <property type="protein sequence ID" value="CAD9667134.1"/>
    <property type="molecule type" value="Transcribed_RNA"/>
</dbReference>
<gene>
    <name evidence="7" type="ORF">QSP1433_LOCUS1974</name>
</gene>
<comment type="subcellular location">
    <subcellularLocation>
        <location evidence="1 5">Cytoplasm</location>
    </subcellularLocation>
</comment>
<evidence type="ECO:0000256" key="4">
    <source>
        <dbReference type="ARBA" id="ARBA00023274"/>
    </source>
</evidence>
<dbReference type="InterPro" id="IPR001593">
    <property type="entry name" value="Ribosomal_eS1"/>
</dbReference>
<dbReference type="GO" id="GO:0003735">
    <property type="term" value="F:structural constituent of ribosome"/>
    <property type="evidence" value="ECO:0007669"/>
    <property type="project" value="UniProtKB-UniRule"/>
</dbReference>
<feature type="initiator methionine" description="Removed" evidence="5">
    <location>
        <position position="1"/>
    </location>
</feature>
<dbReference type="GO" id="GO:0006412">
    <property type="term" value="P:translation"/>
    <property type="evidence" value="ECO:0007669"/>
    <property type="project" value="UniProtKB-UniRule"/>
</dbReference>
<dbReference type="InterPro" id="IPR018281">
    <property type="entry name" value="Ribosomal_eS1_CS"/>
</dbReference>
<name>A0A7S2W4V3_9STRA</name>
<comment type="subunit">
    <text evidence="5">Component of the small ribosomal subunit. Mature ribosomes consist of a small (40S) and a large (60S) subunit. The 40S subunit contains about 33 different proteins and 1 molecule of RNA (18S). The 60S subunit contains about 49 different proteins and 3 molecules of RNA (25S, 5.8S and 5S).</text>
</comment>
<evidence type="ECO:0000313" key="7">
    <source>
        <dbReference type="EMBL" id="CAD9667134.1"/>
    </source>
</evidence>
<dbReference type="InterPro" id="IPR027500">
    <property type="entry name" value="Ribosomal_eS1_euk"/>
</dbReference>
<keyword evidence="2 5" id="KW-0963">Cytoplasm</keyword>